<evidence type="ECO:0000256" key="2">
    <source>
        <dbReference type="SAM" id="MobiDB-lite"/>
    </source>
</evidence>
<evidence type="ECO:0000256" key="1">
    <source>
        <dbReference type="ARBA" id="ARBA00006068"/>
    </source>
</evidence>
<feature type="domain" description="Cell envelope-related transcriptional attenuator" evidence="3">
    <location>
        <begin position="211"/>
        <end position="396"/>
    </location>
</feature>
<accession>A0ABP5GS68</accession>
<dbReference type="InterPro" id="IPR004474">
    <property type="entry name" value="LytR_CpsA_psr"/>
</dbReference>
<feature type="compositionally biased region" description="Low complexity" evidence="2">
    <location>
        <begin position="640"/>
        <end position="654"/>
    </location>
</feature>
<gene>
    <name evidence="5" type="ORF">GCM10009839_70000</name>
</gene>
<feature type="compositionally biased region" description="Low complexity" evidence="2">
    <location>
        <begin position="22"/>
        <end position="33"/>
    </location>
</feature>
<feature type="region of interest" description="Disordered" evidence="2">
    <location>
        <begin position="1"/>
        <end position="86"/>
    </location>
</feature>
<dbReference type="RefSeq" id="WP_344669988.1">
    <property type="nucleotide sequence ID" value="NZ_BAAAQN010000054.1"/>
</dbReference>
<dbReference type="EMBL" id="BAAAQN010000054">
    <property type="protein sequence ID" value="GAA2052528.1"/>
    <property type="molecule type" value="Genomic_DNA"/>
</dbReference>
<comment type="caution">
    <text evidence="5">The sequence shown here is derived from an EMBL/GenBank/DDBJ whole genome shotgun (WGS) entry which is preliminary data.</text>
</comment>
<evidence type="ECO:0000313" key="6">
    <source>
        <dbReference type="Proteomes" id="UP001500751"/>
    </source>
</evidence>
<protein>
    <submittedName>
        <fullName evidence="5">LCP family protein</fullName>
    </submittedName>
</protein>
<dbReference type="Gene3D" id="3.30.70.2390">
    <property type="match status" value="1"/>
</dbReference>
<dbReference type="PANTHER" id="PTHR33392">
    <property type="entry name" value="POLYISOPRENYL-TEICHOIC ACID--PEPTIDOGLYCAN TEICHOIC ACID TRANSFERASE TAGU"/>
    <property type="match status" value="1"/>
</dbReference>
<name>A0ABP5GS68_9ACTN</name>
<dbReference type="PANTHER" id="PTHR33392:SF6">
    <property type="entry name" value="POLYISOPRENYL-TEICHOIC ACID--PEPTIDOGLYCAN TEICHOIC ACID TRANSFERASE TAGU"/>
    <property type="match status" value="1"/>
</dbReference>
<dbReference type="NCBIfam" id="TIGR00350">
    <property type="entry name" value="lytR_cpsA_psr"/>
    <property type="match status" value="1"/>
</dbReference>
<proteinExistence type="inferred from homology"/>
<dbReference type="Proteomes" id="UP001500751">
    <property type="component" value="Unassembled WGS sequence"/>
</dbReference>
<feature type="domain" description="LytR/CpsA/Psr regulator C-terminal" evidence="4">
    <location>
        <begin position="551"/>
        <end position="634"/>
    </location>
</feature>
<evidence type="ECO:0000313" key="5">
    <source>
        <dbReference type="EMBL" id="GAA2052528.1"/>
    </source>
</evidence>
<feature type="region of interest" description="Disordered" evidence="2">
    <location>
        <begin position="637"/>
        <end position="672"/>
    </location>
</feature>
<dbReference type="InterPro" id="IPR050922">
    <property type="entry name" value="LytR/CpsA/Psr_CW_biosynth"/>
</dbReference>
<keyword evidence="6" id="KW-1185">Reference proteome</keyword>
<comment type="similarity">
    <text evidence="1">Belongs to the LytR/CpsA/Psr (LCP) family.</text>
</comment>
<evidence type="ECO:0000259" key="4">
    <source>
        <dbReference type="Pfam" id="PF13399"/>
    </source>
</evidence>
<evidence type="ECO:0000259" key="3">
    <source>
        <dbReference type="Pfam" id="PF03816"/>
    </source>
</evidence>
<dbReference type="Pfam" id="PF03816">
    <property type="entry name" value="LytR_cpsA_psr"/>
    <property type="match status" value="1"/>
</dbReference>
<organism evidence="5 6">
    <name type="scientific">Catenulispora yoronensis</name>
    <dbReference type="NCBI Taxonomy" id="450799"/>
    <lineage>
        <taxon>Bacteria</taxon>
        <taxon>Bacillati</taxon>
        <taxon>Actinomycetota</taxon>
        <taxon>Actinomycetes</taxon>
        <taxon>Catenulisporales</taxon>
        <taxon>Catenulisporaceae</taxon>
        <taxon>Catenulispora</taxon>
    </lineage>
</organism>
<sequence length="672" mass="69925">MPESKSGSGRGRKDGDRGGSNGRNSKSSRSSRNGGSGKSGVAGKSGQAGQGGRRTAGSPPRSPRLQPPYDLAPHAPSYPHPPAYPRAQDELRYRRPQGGADPGGGRPVPPRAGRATVAARALLGSASAVALLVSGATWAAYHNLTSGLLTSDAINAIRSGEKGYVAPHLDGSVNLLLIGLDSRKDMDGNDLPTDFVEQELHAGSSEIGGYNTNVLILMHIPADGGRVTSFSIARDDYVEEPGGDSSVGEIPDLGMHKIKEAYGRAKGIAEQRLKDSGMSDKAQIEKVSREVGRESTIRAVQLLTGEHVDHLAEINLLGFYDIAKAVGPIEVCLNHPVDDPIEDGAGTGLKLPAGYSQLDAPTALQFVRQRFHLLRGDFDRNRRQQAFLSSVMHKLRDDGVIGDLGRMRDLFDVVKKDLVIDDAWDVLDFATRAQNLTAGNADFRELPITGQPVLPGDGSVNTVNPWQIRRIVTSAFGDVQTDPRDALDPNGDGPGTGPTDGASSPSPSPSPSPSNTDRDPGTPTAPHATGIALLVPAPPTPSANSAAPHTVVDVYNATPTRGMATSVADLLAAAGWPVDKTGGWAAQNHTTILYGKGAAKAADQLAEKLGVAALPAPSARTAAGHVVVRIGADYVPPADPGANPDDPSATASPAQPSPPPGIAMDNGITCVN</sequence>
<reference evidence="6" key="1">
    <citation type="journal article" date="2019" name="Int. J. Syst. Evol. Microbiol.">
        <title>The Global Catalogue of Microorganisms (GCM) 10K type strain sequencing project: providing services to taxonomists for standard genome sequencing and annotation.</title>
        <authorList>
            <consortium name="The Broad Institute Genomics Platform"/>
            <consortium name="The Broad Institute Genome Sequencing Center for Infectious Disease"/>
            <person name="Wu L."/>
            <person name="Ma J."/>
        </authorList>
    </citation>
    <scope>NUCLEOTIDE SEQUENCE [LARGE SCALE GENOMIC DNA]</scope>
    <source>
        <strain evidence="6">JCM 16014</strain>
    </source>
</reference>
<dbReference type="Pfam" id="PF13399">
    <property type="entry name" value="LytR_C"/>
    <property type="match status" value="1"/>
</dbReference>
<feature type="region of interest" description="Disordered" evidence="2">
    <location>
        <begin position="474"/>
        <end position="545"/>
    </location>
</feature>
<dbReference type="InterPro" id="IPR027381">
    <property type="entry name" value="LytR/CpsA/Psr_C"/>
</dbReference>
<dbReference type="Gene3D" id="3.40.630.190">
    <property type="entry name" value="LCP protein"/>
    <property type="match status" value="1"/>
</dbReference>